<dbReference type="Gene3D" id="3.30.70.100">
    <property type="match status" value="2"/>
</dbReference>
<dbReference type="InterPro" id="IPR011008">
    <property type="entry name" value="Dimeric_a/b-barrel"/>
</dbReference>
<protein>
    <submittedName>
        <fullName evidence="2">DUF1428 domain-containing protein</fullName>
    </submittedName>
</protein>
<dbReference type="EMBL" id="CP060780">
    <property type="protein sequence ID" value="QNP44257.1"/>
    <property type="molecule type" value="Genomic_DNA"/>
</dbReference>
<dbReference type="SUPFAM" id="SSF54909">
    <property type="entry name" value="Dimeric alpha+beta barrel"/>
    <property type="match status" value="2"/>
</dbReference>
<evidence type="ECO:0000256" key="1">
    <source>
        <dbReference type="SAM" id="MobiDB-lite"/>
    </source>
</evidence>
<evidence type="ECO:0000313" key="2">
    <source>
        <dbReference type="EMBL" id="QNP44257.1"/>
    </source>
</evidence>
<reference evidence="2 3" key="1">
    <citation type="submission" date="2020-08" db="EMBL/GenBank/DDBJ databases">
        <title>Genome sequence of Sphingomonas daechungensis KACC 18115T.</title>
        <authorList>
            <person name="Hyun D.-W."/>
            <person name="Bae J.-W."/>
        </authorList>
    </citation>
    <scope>NUCLEOTIDE SEQUENCE [LARGE SCALE GENOMIC DNA]</scope>
    <source>
        <strain evidence="2 3">KACC 18115</strain>
    </source>
</reference>
<sequence length="261" mass="29689">MTYFEGFLVPVPESKKEEYRKHAADGAPIFHELGVRRHVEAWDSDVPEGKVTDFRKAVDATPEEKVVFAWFEYPDRAARDAANAKFRSDPRMAEMAASPMPFDAKRMIYGGFKAIVEEGSERGGYTDGFIVPVPDDKKEAYRELAAKMAKVFRAHGASRVVEAIADDIEHGKVTDYYRAVKAEDGETVVFSFIEWPDKQARDDAWAKIMQDESMKPSDPMPFNGQRMFWAGLSRSSTKSPRRRQAPEPRNCLKRKEPECPK</sequence>
<gene>
    <name evidence="2" type="ORF">H9L15_07310</name>
</gene>
<dbReference type="RefSeq" id="WP_187715678.1">
    <property type="nucleotide sequence ID" value="NZ_CP060780.1"/>
</dbReference>
<dbReference type="Proteomes" id="UP000516134">
    <property type="component" value="Chromosome"/>
</dbReference>
<dbReference type="Pfam" id="PF07237">
    <property type="entry name" value="DUF1428"/>
    <property type="match status" value="2"/>
</dbReference>
<organism evidence="2 3">
    <name type="scientific">Sphingomonas daechungensis</name>
    <dbReference type="NCBI Taxonomy" id="1176646"/>
    <lineage>
        <taxon>Bacteria</taxon>
        <taxon>Pseudomonadati</taxon>
        <taxon>Pseudomonadota</taxon>
        <taxon>Alphaproteobacteria</taxon>
        <taxon>Sphingomonadales</taxon>
        <taxon>Sphingomonadaceae</taxon>
        <taxon>Sphingomonas</taxon>
    </lineage>
</organism>
<dbReference type="InterPro" id="IPR009874">
    <property type="entry name" value="DUF1428"/>
</dbReference>
<accession>A0ABX6T2Z4</accession>
<evidence type="ECO:0000313" key="3">
    <source>
        <dbReference type="Proteomes" id="UP000516134"/>
    </source>
</evidence>
<name>A0ABX6T2Z4_9SPHN</name>
<keyword evidence="3" id="KW-1185">Reference proteome</keyword>
<proteinExistence type="predicted"/>
<feature type="region of interest" description="Disordered" evidence="1">
    <location>
        <begin position="229"/>
        <end position="261"/>
    </location>
</feature>